<dbReference type="Proteomes" id="UP000429607">
    <property type="component" value="Unassembled WGS sequence"/>
</dbReference>
<comment type="caution">
    <text evidence="1">The sequence shown here is derived from an EMBL/GenBank/DDBJ whole genome shotgun (WGS) entry which is preliminary data.</text>
</comment>
<evidence type="ECO:0000313" key="4">
    <source>
        <dbReference type="Proteomes" id="UP000429607"/>
    </source>
</evidence>
<evidence type="ECO:0000313" key="1">
    <source>
        <dbReference type="EMBL" id="KAE8959134.1"/>
    </source>
</evidence>
<dbReference type="EMBL" id="QXFV01006863">
    <property type="protein sequence ID" value="KAE8960251.1"/>
    <property type="molecule type" value="Genomic_DNA"/>
</dbReference>
<evidence type="ECO:0000313" key="5">
    <source>
        <dbReference type="Proteomes" id="UP000434957"/>
    </source>
</evidence>
<evidence type="ECO:0000313" key="6">
    <source>
        <dbReference type="Proteomes" id="UP000435112"/>
    </source>
</evidence>
<evidence type="ECO:0000313" key="2">
    <source>
        <dbReference type="EMBL" id="KAE8960251.1"/>
    </source>
</evidence>
<sequence length="31" mass="3419">MNLGLTISEYNLTVALGVSYAKSDYVKQVLK</sequence>
<protein>
    <submittedName>
        <fullName evidence="1">Uncharacterized protein</fullName>
    </submittedName>
</protein>
<proteinExistence type="predicted"/>
<accession>A0A6A3GJK5</accession>
<dbReference type="AlphaFoldDB" id="A0A6A3GJK5"/>
<reference evidence="4 6" key="1">
    <citation type="submission" date="2018-09" db="EMBL/GenBank/DDBJ databases">
        <title>Genomic investigation of the strawberry pathogen Phytophthora fragariae indicates pathogenicity is determined by transcriptional variation in three key races.</title>
        <authorList>
            <person name="Adams T.M."/>
            <person name="Armitage A.D."/>
            <person name="Sobczyk M.K."/>
            <person name="Bates H.J."/>
            <person name="Dunwell J.M."/>
            <person name="Nellist C.F."/>
            <person name="Harrison R.J."/>
        </authorList>
    </citation>
    <scope>NUCLEOTIDE SEQUENCE [LARGE SCALE GENOMIC DNA]</scope>
    <source>
        <strain evidence="2 4">SCRP249</strain>
        <strain evidence="1 6">SCRP324</strain>
        <strain evidence="3 5">SCRP333</strain>
    </source>
</reference>
<gene>
    <name evidence="2" type="ORF">PR001_g30444</name>
    <name evidence="1" type="ORF">PR002_g30634</name>
    <name evidence="3" type="ORF">PR003_g31476</name>
</gene>
<keyword evidence="5" id="KW-1185">Reference proteome</keyword>
<dbReference type="Proteomes" id="UP000435112">
    <property type="component" value="Unassembled WGS sequence"/>
</dbReference>
<dbReference type="EMBL" id="QXFU01007153">
    <property type="protein sequence ID" value="KAE8959134.1"/>
    <property type="molecule type" value="Genomic_DNA"/>
</dbReference>
<name>A0A6A3GJK5_9STRA</name>
<dbReference type="EMBL" id="QXFT01006664">
    <property type="protein sequence ID" value="KAE9268358.1"/>
    <property type="molecule type" value="Genomic_DNA"/>
</dbReference>
<evidence type="ECO:0000313" key="3">
    <source>
        <dbReference type="EMBL" id="KAE9268358.1"/>
    </source>
</evidence>
<organism evidence="1 6">
    <name type="scientific">Phytophthora rubi</name>
    <dbReference type="NCBI Taxonomy" id="129364"/>
    <lineage>
        <taxon>Eukaryota</taxon>
        <taxon>Sar</taxon>
        <taxon>Stramenopiles</taxon>
        <taxon>Oomycota</taxon>
        <taxon>Peronosporomycetes</taxon>
        <taxon>Peronosporales</taxon>
        <taxon>Peronosporaceae</taxon>
        <taxon>Phytophthora</taxon>
    </lineage>
</organism>
<dbReference type="Proteomes" id="UP000434957">
    <property type="component" value="Unassembled WGS sequence"/>
</dbReference>